<organism evidence="1 2">
    <name type="scientific">Dichomitus squalens</name>
    <dbReference type="NCBI Taxonomy" id="114155"/>
    <lineage>
        <taxon>Eukaryota</taxon>
        <taxon>Fungi</taxon>
        <taxon>Dikarya</taxon>
        <taxon>Basidiomycota</taxon>
        <taxon>Agaricomycotina</taxon>
        <taxon>Agaricomycetes</taxon>
        <taxon>Polyporales</taxon>
        <taxon>Polyporaceae</taxon>
        <taxon>Dichomitus</taxon>
    </lineage>
</organism>
<keyword evidence="2" id="KW-1185">Reference proteome</keyword>
<evidence type="ECO:0000313" key="2">
    <source>
        <dbReference type="Proteomes" id="UP000292082"/>
    </source>
</evidence>
<sequence length="143" mass="15909">MLSTRHFRSPTTGFGLRKPMAANNGFLQDAPTAPAAIRFLKQELERSTEMEIFQAFNARAQLSFTYEGEYELTLARTGYTVSGPHVIIHYEITLRGIVATKYRVYATRSSSVNAALNKAAVLTCLEHLIQNPDTNTRSEPAQA</sequence>
<dbReference type="EMBL" id="ML145196">
    <property type="protein sequence ID" value="TBU54158.1"/>
    <property type="molecule type" value="Genomic_DNA"/>
</dbReference>
<proteinExistence type="predicted"/>
<reference evidence="1 2" key="1">
    <citation type="submission" date="2019-01" db="EMBL/GenBank/DDBJ databases">
        <title>Draft genome sequences of three monokaryotic isolates of the white-rot basidiomycete fungus Dichomitus squalens.</title>
        <authorList>
            <consortium name="DOE Joint Genome Institute"/>
            <person name="Lopez S.C."/>
            <person name="Andreopoulos B."/>
            <person name="Pangilinan J."/>
            <person name="Lipzen A."/>
            <person name="Riley R."/>
            <person name="Ahrendt S."/>
            <person name="Ng V."/>
            <person name="Barry K."/>
            <person name="Daum C."/>
            <person name="Grigoriev I.V."/>
            <person name="Hilden K.S."/>
            <person name="Makela M.R."/>
            <person name="de Vries R.P."/>
        </authorList>
    </citation>
    <scope>NUCLEOTIDE SEQUENCE [LARGE SCALE GENOMIC DNA]</scope>
    <source>
        <strain evidence="1 2">CBS 464.89</strain>
    </source>
</reference>
<dbReference type="Proteomes" id="UP000292082">
    <property type="component" value="Unassembled WGS sequence"/>
</dbReference>
<dbReference type="AlphaFoldDB" id="A0A4V2K6Z5"/>
<protein>
    <submittedName>
        <fullName evidence="1">Uncharacterized protein</fullName>
    </submittedName>
</protein>
<name>A0A4V2K6Z5_9APHY</name>
<evidence type="ECO:0000313" key="1">
    <source>
        <dbReference type="EMBL" id="TBU54158.1"/>
    </source>
</evidence>
<accession>A0A4V2K6Z5</accession>
<gene>
    <name evidence="1" type="ORF">BD310DRAFT_936639</name>
</gene>